<dbReference type="AlphaFoldDB" id="A0A9X1Y8Y7"/>
<dbReference type="GO" id="GO:0051537">
    <property type="term" value="F:2 iron, 2 sulfur cluster binding"/>
    <property type="evidence" value="ECO:0007669"/>
    <property type="project" value="UniProtKB-KW"/>
</dbReference>
<evidence type="ECO:0000313" key="11">
    <source>
        <dbReference type="EMBL" id="MCK8785303.1"/>
    </source>
</evidence>
<feature type="compositionally biased region" description="Basic and acidic residues" evidence="7">
    <location>
        <begin position="329"/>
        <end position="339"/>
    </location>
</feature>
<evidence type="ECO:0000256" key="2">
    <source>
        <dbReference type="ARBA" id="ARBA00022714"/>
    </source>
</evidence>
<keyword evidence="4" id="KW-0560">Oxidoreductase</keyword>
<evidence type="ECO:0000313" key="12">
    <source>
        <dbReference type="Proteomes" id="UP001139516"/>
    </source>
</evidence>
<dbReference type="PROSITE" id="PS51085">
    <property type="entry name" value="2FE2S_FER_2"/>
    <property type="match status" value="1"/>
</dbReference>
<feature type="domain" description="Rieske" evidence="9">
    <location>
        <begin position="13"/>
        <end position="116"/>
    </location>
</feature>
<dbReference type="InterPro" id="IPR001041">
    <property type="entry name" value="2Fe-2S_ferredoxin-type"/>
</dbReference>
<dbReference type="SUPFAM" id="SSF50022">
    <property type="entry name" value="ISP domain"/>
    <property type="match status" value="1"/>
</dbReference>
<dbReference type="Gene3D" id="3.90.380.10">
    <property type="entry name" value="Naphthalene 1,2-dioxygenase Alpha Subunit, Chain A, domain 1"/>
    <property type="match status" value="1"/>
</dbReference>
<protein>
    <submittedName>
        <fullName evidence="11">Rieske 2Fe-2S domain-containing protein</fullName>
    </submittedName>
</protein>
<dbReference type="Pfam" id="PF00111">
    <property type="entry name" value="Fer2"/>
    <property type="match status" value="1"/>
</dbReference>
<dbReference type="InterPro" id="IPR017938">
    <property type="entry name" value="Riboflavin_synthase-like_b-brl"/>
</dbReference>
<dbReference type="SUPFAM" id="SSF54292">
    <property type="entry name" value="2Fe-2S ferredoxin-like"/>
    <property type="match status" value="1"/>
</dbReference>
<dbReference type="EMBL" id="JALPRX010000054">
    <property type="protein sequence ID" value="MCK8785303.1"/>
    <property type="molecule type" value="Genomic_DNA"/>
</dbReference>
<dbReference type="InterPro" id="IPR036922">
    <property type="entry name" value="Rieske_2Fe-2S_sf"/>
</dbReference>
<proteinExistence type="predicted"/>
<reference evidence="11" key="1">
    <citation type="submission" date="2022-04" db="EMBL/GenBank/DDBJ databases">
        <title>Roseomonas acroporae sp. nov., isolated from coral Acropora digitifera.</title>
        <authorList>
            <person name="Sun H."/>
        </authorList>
    </citation>
    <scope>NUCLEOTIDE SEQUENCE</scope>
    <source>
        <strain evidence="11">NAR14</strain>
    </source>
</reference>
<dbReference type="PROSITE" id="PS51384">
    <property type="entry name" value="FAD_FR"/>
    <property type="match status" value="1"/>
</dbReference>
<evidence type="ECO:0000256" key="7">
    <source>
        <dbReference type="SAM" id="MobiDB-lite"/>
    </source>
</evidence>
<dbReference type="PANTHER" id="PTHR47354">
    <property type="entry name" value="NADH OXIDOREDUCTASE HCR"/>
    <property type="match status" value="1"/>
</dbReference>
<evidence type="ECO:0000256" key="4">
    <source>
        <dbReference type="ARBA" id="ARBA00023002"/>
    </source>
</evidence>
<dbReference type="SUPFAM" id="SSF52343">
    <property type="entry name" value="Ferredoxin reductase-like, C-terminal NADP-linked domain"/>
    <property type="match status" value="1"/>
</dbReference>
<dbReference type="InterPro" id="IPR006058">
    <property type="entry name" value="2Fe2S_fd_BS"/>
</dbReference>
<evidence type="ECO:0000259" key="9">
    <source>
        <dbReference type="PROSITE" id="PS51296"/>
    </source>
</evidence>
<feature type="domain" description="FAD-binding FR-type" evidence="10">
    <location>
        <begin position="358"/>
        <end position="460"/>
    </location>
</feature>
<evidence type="ECO:0000256" key="3">
    <source>
        <dbReference type="ARBA" id="ARBA00022723"/>
    </source>
</evidence>
<dbReference type="InterPro" id="IPR017941">
    <property type="entry name" value="Rieske_2Fe-2S"/>
</dbReference>
<dbReference type="InterPro" id="IPR012675">
    <property type="entry name" value="Beta-grasp_dom_sf"/>
</dbReference>
<keyword evidence="3" id="KW-0479">Metal-binding</keyword>
<dbReference type="Pfam" id="PF00355">
    <property type="entry name" value="Rieske"/>
    <property type="match status" value="1"/>
</dbReference>
<dbReference type="SUPFAM" id="SSF63380">
    <property type="entry name" value="Riboflavin synthase domain-like"/>
    <property type="match status" value="1"/>
</dbReference>
<dbReference type="InterPro" id="IPR036010">
    <property type="entry name" value="2Fe-2S_ferredoxin-like_sf"/>
</dbReference>
<feature type="region of interest" description="Disordered" evidence="7">
    <location>
        <begin position="329"/>
        <end position="358"/>
    </location>
</feature>
<dbReference type="PROSITE" id="PS51296">
    <property type="entry name" value="RIESKE"/>
    <property type="match status" value="1"/>
</dbReference>
<keyword evidence="1" id="KW-0285">Flavoprotein</keyword>
<dbReference type="Gene3D" id="2.40.30.10">
    <property type="entry name" value="Translation factors"/>
    <property type="match status" value="1"/>
</dbReference>
<dbReference type="GO" id="GO:0046872">
    <property type="term" value="F:metal ion binding"/>
    <property type="evidence" value="ECO:0007669"/>
    <property type="project" value="UniProtKB-KW"/>
</dbReference>
<keyword evidence="12" id="KW-1185">Reference proteome</keyword>
<sequence length="675" mass="75013">MLTTQQRLFRRFWYAIMPVHELEGGPKPFRLMGEDIVLFLDGQGEPRALRDRCCHRTAKLSKGWCQGGNLVCGYHGWEYDGTGKLVRIPQYDESTPLPDLGVDSYWCMARYGYVWVALEEPIEDLFDIPEDRDPGFRRIFQFYETWKTAPLRMMENSFDNAHFSFVHKNTFGDATQPKPKRYEIVETDYGFYAASSVEILNPPEAHEVTGDTNPTTVRKMENHWYLPFCRRMDMEYPSGIRHIIINCATPIDDGTIQLVQLLYRNDTEADCSTAKLIEWDLKITIEDKEILESTDYDATIDIGRKIESHMVSDRPGMIMRNRLLDLLRQNGEDEIRRPEPPAPPPTRPGEMLRGPGAPGTMPVVVDRVVREAERVVALDLVAPDGGELPPFAPGAHIDVHVATGIVRQYSLCGDPEDRRRYRIAVLLEAASRGGSATIHDAFKEGRRVRITAPRSNFALEMAAPFTLLVAGGIGVTPVIPMALALHRAGGEFALHYSAHGRATAPFLETLESGPLAANLHVHLASGENPHRFDALATLAAAPPGTHVYVCGPSRLQDAVADAAARLGWDPARVHRERFTADVDRKGEPFTVVAARSGVTAEVPSERSIAQVLAERGVEIPISCEQGVCGTCVTRVVSGEVDHRDLFLNEAEKVTNSRITVCCSRGRAGQTLVLDA</sequence>
<evidence type="ECO:0000256" key="5">
    <source>
        <dbReference type="ARBA" id="ARBA00023004"/>
    </source>
</evidence>
<dbReference type="Gene3D" id="2.102.10.10">
    <property type="entry name" value="Rieske [2Fe-2S] iron-sulphur domain"/>
    <property type="match status" value="1"/>
</dbReference>
<dbReference type="Gene3D" id="3.10.20.30">
    <property type="match status" value="1"/>
</dbReference>
<dbReference type="Proteomes" id="UP001139516">
    <property type="component" value="Unassembled WGS sequence"/>
</dbReference>
<evidence type="ECO:0000259" key="10">
    <source>
        <dbReference type="PROSITE" id="PS51384"/>
    </source>
</evidence>
<dbReference type="CDD" id="cd06185">
    <property type="entry name" value="PDR_like"/>
    <property type="match status" value="1"/>
</dbReference>
<dbReference type="SUPFAM" id="SSF55961">
    <property type="entry name" value="Bet v1-like"/>
    <property type="match status" value="1"/>
</dbReference>
<evidence type="ECO:0000256" key="1">
    <source>
        <dbReference type="ARBA" id="ARBA00022630"/>
    </source>
</evidence>
<dbReference type="InterPro" id="IPR039261">
    <property type="entry name" value="FNR_nucleotide-bd"/>
</dbReference>
<dbReference type="CDD" id="cd03469">
    <property type="entry name" value="Rieske_RO_Alpha_N"/>
    <property type="match status" value="1"/>
</dbReference>
<organism evidence="11 12">
    <name type="scientific">Roseomonas acroporae</name>
    <dbReference type="NCBI Taxonomy" id="2937791"/>
    <lineage>
        <taxon>Bacteria</taxon>
        <taxon>Pseudomonadati</taxon>
        <taxon>Pseudomonadota</taxon>
        <taxon>Alphaproteobacteria</taxon>
        <taxon>Acetobacterales</taxon>
        <taxon>Roseomonadaceae</taxon>
        <taxon>Roseomonas</taxon>
    </lineage>
</organism>
<dbReference type="PROSITE" id="PS00197">
    <property type="entry name" value="2FE2S_FER_1"/>
    <property type="match status" value="1"/>
</dbReference>
<dbReference type="InterPro" id="IPR044043">
    <property type="entry name" value="VanA_C_cat"/>
</dbReference>
<evidence type="ECO:0000259" key="8">
    <source>
        <dbReference type="PROSITE" id="PS51085"/>
    </source>
</evidence>
<dbReference type="GO" id="GO:0016491">
    <property type="term" value="F:oxidoreductase activity"/>
    <property type="evidence" value="ECO:0007669"/>
    <property type="project" value="UniProtKB-KW"/>
</dbReference>
<dbReference type="CDD" id="cd00207">
    <property type="entry name" value="fer2"/>
    <property type="match status" value="1"/>
</dbReference>
<feature type="domain" description="2Fe-2S ferredoxin-type" evidence="8">
    <location>
        <begin position="587"/>
        <end position="675"/>
    </location>
</feature>
<dbReference type="Pfam" id="PF19112">
    <property type="entry name" value="VanA_C"/>
    <property type="match status" value="1"/>
</dbReference>
<dbReference type="Gene3D" id="3.40.50.80">
    <property type="entry name" value="Nucleotide-binding domain of ferredoxin-NADP reductase (FNR) module"/>
    <property type="match status" value="1"/>
</dbReference>
<keyword evidence="5" id="KW-0408">Iron</keyword>
<dbReference type="InterPro" id="IPR017927">
    <property type="entry name" value="FAD-bd_FR_type"/>
</dbReference>
<dbReference type="PRINTS" id="PR00409">
    <property type="entry name" value="PHDIOXRDTASE"/>
</dbReference>
<keyword evidence="2" id="KW-0001">2Fe-2S</keyword>
<dbReference type="PANTHER" id="PTHR47354:SF1">
    <property type="entry name" value="CARNITINE MONOOXYGENASE REDUCTASE SUBUNIT"/>
    <property type="match status" value="1"/>
</dbReference>
<keyword evidence="6" id="KW-0411">Iron-sulfur</keyword>
<evidence type="ECO:0000256" key="6">
    <source>
        <dbReference type="ARBA" id="ARBA00023014"/>
    </source>
</evidence>
<accession>A0A9X1Y8Y7</accession>
<comment type="caution">
    <text evidence="11">The sequence shown here is derived from an EMBL/GenBank/DDBJ whole genome shotgun (WGS) entry which is preliminary data.</text>
</comment>
<dbReference type="RefSeq" id="WP_248667425.1">
    <property type="nucleotide sequence ID" value="NZ_JALPRX010000054.1"/>
</dbReference>
<gene>
    <name evidence="11" type="ORF">M0638_13000</name>
</gene>
<dbReference type="InterPro" id="IPR050415">
    <property type="entry name" value="MRET"/>
</dbReference>
<name>A0A9X1Y8Y7_9PROT</name>